<dbReference type="Proteomes" id="UP001500305">
    <property type="component" value="Unassembled WGS sequence"/>
</dbReference>
<feature type="chain" id="PRO_5045744256" evidence="1">
    <location>
        <begin position="31"/>
        <end position="476"/>
    </location>
</feature>
<evidence type="ECO:0000313" key="2">
    <source>
        <dbReference type="EMBL" id="GAA2231653.1"/>
    </source>
</evidence>
<reference evidence="2 3" key="1">
    <citation type="journal article" date="2019" name="Int. J. Syst. Evol. Microbiol.">
        <title>The Global Catalogue of Microorganisms (GCM) 10K type strain sequencing project: providing services to taxonomists for standard genome sequencing and annotation.</title>
        <authorList>
            <consortium name="The Broad Institute Genomics Platform"/>
            <consortium name="The Broad Institute Genome Sequencing Center for Infectious Disease"/>
            <person name="Wu L."/>
            <person name="Ma J."/>
        </authorList>
    </citation>
    <scope>NUCLEOTIDE SEQUENCE [LARGE SCALE GENOMIC DNA]</scope>
    <source>
        <strain evidence="2 3">JCM 7356</strain>
    </source>
</reference>
<dbReference type="EMBL" id="BAAATR010000003">
    <property type="protein sequence ID" value="GAA2231653.1"/>
    <property type="molecule type" value="Genomic_DNA"/>
</dbReference>
<dbReference type="RefSeq" id="WP_344634953.1">
    <property type="nucleotide sequence ID" value="NZ_BAAATR010000003.1"/>
</dbReference>
<name>A0ABN3DI51_9ACTN</name>
<proteinExistence type="predicted"/>
<comment type="caution">
    <text evidence="2">The sequence shown here is derived from an EMBL/GenBank/DDBJ whole genome shotgun (WGS) entry which is preliminary data.</text>
</comment>
<protein>
    <submittedName>
        <fullName evidence="2">Uncharacterized protein</fullName>
    </submittedName>
</protein>
<evidence type="ECO:0000313" key="3">
    <source>
        <dbReference type="Proteomes" id="UP001500305"/>
    </source>
</evidence>
<keyword evidence="1" id="KW-0732">Signal</keyword>
<feature type="signal peptide" evidence="1">
    <location>
        <begin position="1"/>
        <end position="30"/>
    </location>
</feature>
<organism evidence="2 3">
    <name type="scientific">Kitasatospora cystarginea</name>
    <dbReference type="NCBI Taxonomy" id="58350"/>
    <lineage>
        <taxon>Bacteria</taxon>
        <taxon>Bacillati</taxon>
        <taxon>Actinomycetota</taxon>
        <taxon>Actinomycetes</taxon>
        <taxon>Kitasatosporales</taxon>
        <taxon>Streptomycetaceae</taxon>
        <taxon>Kitasatospora</taxon>
    </lineage>
</organism>
<sequence length="476" mass="48861">MRTTRVLRSGTLATAAAIAALTTSAGPAGAATTPTPTLKLGAPSSLALRPVAADDDSAPQVRLQLTLTRTGAAAPDRTRLTIDTTQLAGVADFASLDAGPSSCTATGRVFTCDVESLPWWGPGGGLGLTVNLTTAKGAPIGTSGSLAVTETTADGTSSAALTRVVIGGTDLKLQPVEGQPDLKVNGTFTRDLRVANQGQLTAPRLVVVFTATTGLLFPKYGNCEYGDRIEADRGPATFHAAVCTVDTALAPGQSAHLDPVTFTAGRTALADSMDIQVAPGESDAVKRIRQDYRLVRGKGPLLTVEGGPGHPAPAAGPVTDVNPSDAYVSLDAHTANTADFQAVAHWKADATKKAGTLQVGLSNRGPASFNDFRSGGEGETFVDVALPKGVTVTKVPAGCQQLVKASNHYSCGTGLWLASGSRHLFDFGLALDPGTGKVPVPVSLQDQGSYIEKKPFAVKPFDPNPRDNLTTVTIGS</sequence>
<accession>A0ABN3DI51</accession>
<keyword evidence="3" id="KW-1185">Reference proteome</keyword>
<gene>
    <name evidence="2" type="ORF">GCM10010430_09960</name>
</gene>
<evidence type="ECO:0000256" key="1">
    <source>
        <dbReference type="SAM" id="SignalP"/>
    </source>
</evidence>